<sequence>MATQRFKTTINCANCLRAITPTLNAEPAITAWQVDTTNPDKLLTVTTDLPAAQVVALVEEAGFEAQPLA</sequence>
<evidence type="ECO:0000259" key="1">
    <source>
        <dbReference type="PROSITE" id="PS50846"/>
    </source>
</evidence>
<organism evidence="2 3">
    <name type="scientific">Hymenobacter setariae</name>
    <dbReference type="NCBI Taxonomy" id="2594794"/>
    <lineage>
        <taxon>Bacteria</taxon>
        <taxon>Pseudomonadati</taxon>
        <taxon>Bacteroidota</taxon>
        <taxon>Cytophagia</taxon>
        <taxon>Cytophagales</taxon>
        <taxon>Hymenobacteraceae</taxon>
        <taxon>Hymenobacter</taxon>
    </lineage>
</organism>
<gene>
    <name evidence="2" type="ORF">FNT36_15100</name>
</gene>
<keyword evidence="3" id="KW-1185">Reference proteome</keyword>
<dbReference type="PROSITE" id="PS50846">
    <property type="entry name" value="HMA_2"/>
    <property type="match status" value="1"/>
</dbReference>
<dbReference type="OrthoDB" id="9813965at2"/>
<dbReference type="CDD" id="cd00371">
    <property type="entry name" value="HMA"/>
    <property type="match status" value="1"/>
</dbReference>
<dbReference type="Proteomes" id="UP000317624">
    <property type="component" value="Unassembled WGS sequence"/>
</dbReference>
<dbReference type="RefSeq" id="WP_144849418.1">
    <property type="nucleotide sequence ID" value="NZ_VMRJ01000004.1"/>
</dbReference>
<comment type="caution">
    <text evidence="2">The sequence shown here is derived from an EMBL/GenBank/DDBJ whole genome shotgun (WGS) entry which is preliminary data.</text>
</comment>
<evidence type="ECO:0000313" key="2">
    <source>
        <dbReference type="EMBL" id="TVT38997.1"/>
    </source>
</evidence>
<dbReference type="AlphaFoldDB" id="A0A558BR51"/>
<evidence type="ECO:0000313" key="3">
    <source>
        <dbReference type="Proteomes" id="UP000317624"/>
    </source>
</evidence>
<dbReference type="InterPro" id="IPR036163">
    <property type="entry name" value="HMA_dom_sf"/>
</dbReference>
<dbReference type="EMBL" id="VMRJ01000004">
    <property type="protein sequence ID" value="TVT38997.1"/>
    <property type="molecule type" value="Genomic_DNA"/>
</dbReference>
<dbReference type="InterPro" id="IPR006121">
    <property type="entry name" value="HMA_dom"/>
</dbReference>
<protein>
    <submittedName>
        <fullName evidence="2">Heavy-metal-associated domain-containing protein</fullName>
    </submittedName>
</protein>
<proteinExistence type="predicted"/>
<feature type="domain" description="HMA" evidence="1">
    <location>
        <begin position="1"/>
        <end position="66"/>
    </location>
</feature>
<dbReference type="SUPFAM" id="SSF55008">
    <property type="entry name" value="HMA, heavy metal-associated domain"/>
    <property type="match status" value="1"/>
</dbReference>
<accession>A0A558BR51</accession>
<dbReference type="Gene3D" id="3.30.70.100">
    <property type="match status" value="1"/>
</dbReference>
<dbReference type="GO" id="GO:0046872">
    <property type="term" value="F:metal ion binding"/>
    <property type="evidence" value="ECO:0007669"/>
    <property type="project" value="InterPro"/>
</dbReference>
<name>A0A558BR51_9BACT</name>
<reference evidence="2 3" key="1">
    <citation type="submission" date="2019-07" db="EMBL/GenBank/DDBJ databases">
        <title>Hymenobacter sp. straun FUR1 Genome sequencing and assembly.</title>
        <authorList>
            <person name="Chhetri G."/>
        </authorList>
    </citation>
    <scope>NUCLEOTIDE SEQUENCE [LARGE SCALE GENOMIC DNA]</scope>
    <source>
        <strain evidence="2 3">Fur1</strain>
    </source>
</reference>